<gene>
    <name evidence="1" type="ORF">QFC22_000878</name>
</gene>
<evidence type="ECO:0000313" key="1">
    <source>
        <dbReference type="EMBL" id="KAJ9124083.1"/>
    </source>
</evidence>
<accession>A0ACC2XKC1</accession>
<sequence>MNFLSLPVGTVLTLLQLLALSASAAPVEPSGALAIPLARHYVGTAPLVARDGEKKPDLDWLKSQENHLRGKIHNQLSNFEKNTGKVLAGFDKKEKRESNLAKRAIAEESLTAEQGGSYWQGSITIGTPAQSFLMDFDTGSSDLWVPGQGVGSGHMYTPSASSTSKDQGRTFSISYGDGSATSGEVYTDSVTVAGLTAKNQAVGYATTASSTTGATFDGLVGMAYQTLSTEKAAPLFSTLYSQGAVSSGLFAFKLTSSGAELSLGGLDANAYSGAVTYTPVTQQGYWQVAMGSANVGGSAKVSNRQAIIDTGTTLIYASSTDGKAFYAGFPSNYPLSSFGYTGYDGYYAIPCTGSSAISLIALDFVAFGGRSFSIPYASFVNQGYVGTKGSTRYCLASLIASDSMGLGSTWLVGDAFLSNVYSVYDLANNRVGFATLK</sequence>
<keyword evidence="2" id="KW-1185">Reference proteome</keyword>
<dbReference type="EMBL" id="JASBWU010000002">
    <property type="protein sequence ID" value="KAJ9124083.1"/>
    <property type="molecule type" value="Genomic_DNA"/>
</dbReference>
<evidence type="ECO:0000313" key="2">
    <source>
        <dbReference type="Proteomes" id="UP001243375"/>
    </source>
</evidence>
<comment type="caution">
    <text evidence="1">The sequence shown here is derived from an EMBL/GenBank/DDBJ whole genome shotgun (WGS) entry which is preliminary data.</text>
</comment>
<dbReference type="Proteomes" id="UP001243375">
    <property type="component" value="Unassembled WGS sequence"/>
</dbReference>
<reference evidence="1" key="1">
    <citation type="submission" date="2023-04" db="EMBL/GenBank/DDBJ databases">
        <title>Draft Genome sequencing of Naganishia species isolated from polar environments using Oxford Nanopore Technology.</title>
        <authorList>
            <person name="Leo P."/>
            <person name="Venkateswaran K."/>
        </authorList>
    </citation>
    <scope>NUCLEOTIDE SEQUENCE</scope>
    <source>
        <strain evidence="1">MNA-CCFEE 5425</strain>
    </source>
</reference>
<organism evidence="1 2">
    <name type="scientific">Naganishia vaughanmartiniae</name>
    <dbReference type="NCBI Taxonomy" id="1424756"/>
    <lineage>
        <taxon>Eukaryota</taxon>
        <taxon>Fungi</taxon>
        <taxon>Dikarya</taxon>
        <taxon>Basidiomycota</taxon>
        <taxon>Agaricomycotina</taxon>
        <taxon>Tremellomycetes</taxon>
        <taxon>Filobasidiales</taxon>
        <taxon>Filobasidiaceae</taxon>
        <taxon>Naganishia</taxon>
    </lineage>
</organism>
<name>A0ACC2XKC1_9TREE</name>
<proteinExistence type="predicted"/>
<protein>
    <submittedName>
        <fullName evidence="1">Uncharacterized protein</fullName>
    </submittedName>
</protein>